<reference evidence="1 2" key="1">
    <citation type="journal article" date="2021" name="BMC Genomics">
        <title>Datura genome reveals duplications of psychoactive alkaloid biosynthetic genes and high mutation rate following tissue culture.</title>
        <authorList>
            <person name="Rajewski A."/>
            <person name="Carter-House D."/>
            <person name="Stajich J."/>
            <person name="Litt A."/>
        </authorList>
    </citation>
    <scope>NUCLEOTIDE SEQUENCE [LARGE SCALE GENOMIC DNA]</scope>
    <source>
        <strain evidence="1">AR-01</strain>
    </source>
</reference>
<gene>
    <name evidence="1" type="ORF">HAX54_050064</name>
</gene>
<accession>A0ABS8WL02</accession>
<comment type="caution">
    <text evidence="1">The sequence shown here is derived from an EMBL/GenBank/DDBJ whole genome shotgun (WGS) entry which is preliminary data.</text>
</comment>
<evidence type="ECO:0000313" key="2">
    <source>
        <dbReference type="Proteomes" id="UP000823775"/>
    </source>
</evidence>
<keyword evidence="2" id="KW-1185">Reference proteome</keyword>
<sequence length="171" mass="19774">MNIGKYEFPRFLLQQRNLQTKVGCIRGRKHTHEKIVQNPLICSENQTKTSKVQNSPRSRQRIKLPITLVPNHNKESLDLDGEIINEIEACWIGSHGIIDLKPNNSKPLGVTKEGDKEWGKLYGSRRERRNRKIGPEVKRVGVRIEKKIALESEIFRLRKIGVVSLSKERFD</sequence>
<name>A0ABS8WL02_DATST</name>
<dbReference type="EMBL" id="JACEIK010008699">
    <property type="protein sequence ID" value="MCE3051523.1"/>
    <property type="molecule type" value="Genomic_DNA"/>
</dbReference>
<dbReference type="Proteomes" id="UP000823775">
    <property type="component" value="Unassembled WGS sequence"/>
</dbReference>
<protein>
    <submittedName>
        <fullName evidence="1">Uncharacterized protein</fullName>
    </submittedName>
</protein>
<proteinExistence type="predicted"/>
<evidence type="ECO:0000313" key="1">
    <source>
        <dbReference type="EMBL" id="MCE3051523.1"/>
    </source>
</evidence>
<organism evidence="1 2">
    <name type="scientific">Datura stramonium</name>
    <name type="common">Jimsonweed</name>
    <name type="synonym">Common thornapple</name>
    <dbReference type="NCBI Taxonomy" id="4076"/>
    <lineage>
        <taxon>Eukaryota</taxon>
        <taxon>Viridiplantae</taxon>
        <taxon>Streptophyta</taxon>
        <taxon>Embryophyta</taxon>
        <taxon>Tracheophyta</taxon>
        <taxon>Spermatophyta</taxon>
        <taxon>Magnoliopsida</taxon>
        <taxon>eudicotyledons</taxon>
        <taxon>Gunneridae</taxon>
        <taxon>Pentapetalae</taxon>
        <taxon>asterids</taxon>
        <taxon>lamiids</taxon>
        <taxon>Solanales</taxon>
        <taxon>Solanaceae</taxon>
        <taxon>Solanoideae</taxon>
        <taxon>Datureae</taxon>
        <taxon>Datura</taxon>
    </lineage>
</organism>